<keyword evidence="4" id="KW-1185">Reference proteome</keyword>
<evidence type="ECO:0000313" key="3">
    <source>
        <dbReference type="EMBL" id="KAK3237906.1"/>
    </source>
</evidence>
<comment type="caution">
    <text evidence="3">The sequence shown here is derived from an EMBL/GenBank/DDBJ whole genome shotgun (WGS) entry which is preliminary data.</text>
</comment>
<accession>A0AAE0ERH2</accession>
<feature type="non-terminal residue" evidence="3">
    <location>
        <position position="1"/>
    </location>
</feature>
<gene>
    <name evidence="3" type="ORF">CYMTET_52046</name>
</gene>
<dbReference type="SUPFAM" id="SSF53756">
    <property type="entry name" value="UDP-Glycosyltransferase/glycogen phosphorylase"/>
    <property type="match status" value="2"/>
</dbReference>
<feature type="compositionally biased region" description="Basic residues" evidence="1">
    <location>
        <begin position="756"/>
        <end position="769"/>
    </location>
</feature>
<dbReference type="SUPFAM" id="SSF53448">
    <property type="entry name" value="Nucleotide-diphospho-sugar transferases"/>
    <property type="match status" value="1"/>
</dbReference>
<dbReference type="Gene3D" id="3.90.550.10">
    <property type="entry name" value="Spore Coat Polysaccharide Biosynthesis Protein SpsA, Chain A"/>
    <property type="match status" value="1"/>
</dbReference>
<protein>
    <recommendedName>
        <fullName evidence="2">Glycosyltransferase 2-like domain-containing protein</fullName>
    </recommendedName>
</protein>
<evidence type="ECO:0000313" key="4">
    <source>
        <dbReference type="Proteomes" id="UP001190700"/>
    </source>
</evidence>
<dbReference type="EMBL" id="LGRX02034401">
    <property type="protein sequence ID" value="KAK3237906.1"/>
    <property type="molecule type" value="Genomic_DNA"/>
</dbReference>
<dbReference type="Proteomes" id="UP001190700">
    <property type="component" value="Unassembled WGS sequence"/>
</dbReference>
<dbReference type="CDD" id="cd00761">
    <property type="entry name" value="Glyco_tranf_GTA_type"/>
    <property type="match status" value="1"/>
</dbReference>
<evidence type="ECO:0000259" key="2">
    <source>
        <dbReference type="Pfam" id="PF00535"/>
    </source>
</evidence>
<dbReference type="AlphaFoldDB" id="A0AAE0ERH2"/>
<feature type="region of interest" description="Disordered" evidence="1">
    <location>
        <begin position="741"/>
        <end position="777"/>
    </location>
</feature>
<dbReference type="GO" id="GO:0016758">
    <property type="term" value="F:hexosyltransferase activity"/>
    <property type="evidence" value="ECO:0007669"/>
    <property type="project" value="UniProtKB-ARBA"/>
</dbReference>
<evidence type="ECO:0000256" key="1">
    <source>
        <dbReference type="SAM" id="MobiDB-lite"/>
    </source>
</evidence>
<feature type="domain" description="Glycosyltransferase 2-like" evidence="2">
    <location>
        <begin position="485"/>
        <end position="625"/>
    </location>
</feature>
<reference evidence="3 4" key="1">
    <citation type="journal article" date="2015" name="Genome Biol. Evol.">
        <title>Comparative Genomics of a Bacterivorous Green Alga Reveals Evolutionary Causalities and Consequences of Phago-Mixotrophic Mode of Nutrition.</title>
        <authorList>
            <person name="Burns J.A."/>
            <person name="Paasch A."/>
            <person name="Narechania A."/>
            <person name="Kim E."/>
        </authorList>
    </citation>
    <scope>NUCLEOTIDE SEQUENCE [LARGE SCALE GENOMIC DNA]</scope>
    <source>
        <strain evidence="3 4">PLY_AMNH</strain>
    </source>
</reference>
<dbReference type="PANTHER" id="PTHR22916:SF3">
    <property type="entry name" value="UDP-GLCNAC:BETAGAL BETA-1,3-N-ACETYLGLUCOSAMINYLTRANSFERASE-LIKE PROTEIN 1"/>
    <property type="match status" value="1"/>
</dbReference>
<dbReference type="Pfam" id="PF00535">
    <property type="entry name" value="Glycos_transf_2"/>
    <property type="match status" value="1"/>
</dbReference>
<sequence>GALDALYKANEEVKGNVLVVVPDLYGHPLADEIRVIYGNLAGLLCREEHNVTMLLTGREGISKMRNAWRSKLETHPGHTKPHVVNLKDARGVGNLGPSACMSFTIMQWLLASKKNSRFDAIHFADFKGLGYYTMLAKQLKLGLQNSYIVVHAHGPSAWIADHIRGEFAIDTVEMDFLERKSTALADHVISSSQYMLDWCVEDGFRFPPHTFVLQDILPKKKELEVEVQPSTRSAPIRSLVVLLSYNALQESELICDALDIVYDRLAADAEAMDPPRRPRAMHLRFIHLVDEVHNEGDEESSAADDGTSKFTILLHRRSEAWATWILEVQLGNPITYYHHLLQGHQAKYGGLAGANATWGSMLAVMPLVFGNTPMAALETIEAGLPIILTDVGGVKELLDDASTVPKEVVGLADKKVMSSGIVVKPAAKALAWAIGEACKQGVPLARTMIRPIISYRTRNQYYDTMFLRNSMKRPPETMGQRPLVSAILVHRNAPGMAQAALNSILNQTYRELEVVLVDDASTDRAAAKWVDFIEGQWIEDRVAGKVVRIRRELWEEGEADIAAALNAGAAVARGTYLFFMDMRHMAKRYEIGALVRVIQSAGVDVLCPFGDIYDLEQGVPKMKINTAPDIGYLGGAIGPGVVRNVYGALNFLVPRDIYAKVGGFPHARGDVSRQDAAHDFLGAAALEGYNVVPFPSSTFWMLRDEQGSERDGVISSSFKAGAFEGENAMFRFAKSAADPAKPALGAGPDRGEGHRSVSRKPAHGAHARQSKMIISGN</sequence>
<name>A0AAE0ERH2_9CHLO</name>
<organism evidence="3 4">
    <name type="scientific">Cymbomonas tetramitiformis</name>
    <dbReference type="NCBI Taxonomy" id="36881"/>
    <lineage>
        <taxon>Eukaryota</taxon>
        <taxon>Viridiplantae</taxon>
        <taxon>Chlorophyta</taxon>
        <taxon>Pyramimonadophyceae</taxon>
        <taxon>Pyramimonadales</taxon>
        <taxon>Pyramimonadaceae</taxon>
        <taxon>Cymbomonas</taxon>
    </lineage>
</organism>
<dbReference type="Gene3D" id="3.40.50.2000">
    <property type="entry name" value="Glycogen Phosphorylase B"/>
    <property type="match status" value="1"/>
</dbReference>
<dbReference type="InterPro" id="IPR029044">
    <property type="entry name" value="Nucleotide-diphossugar_trans"/>
</dbReference>
<dbReference type="InterPro" id="IPR001173">
    <property type="entry name" value="Glyco_trans_2-like"/>
</dbReference>
<dbReference type="PANTHER" id="PTHR22916">
    <property type="entry name" value="GLYCOSYLTRANSFERASE"/>
    <property type="match status" value="1"/>
</dbReference>
<proteinExistence type="predicted"/>